<feature type="domain" description="Heparin-sulfate lyase N-terminal" evidence="6">
    <location>
        <begin position="47"/>
        <end position="404"/>
    </location>
</feature>
<dbReference type="Gene3D" id="1.50.10.100">
    <property type="entry name" value="Chondroitin AC/alginate lyase"/>
    <property type="match status" value="1"/>
</dbReference>
<dbReference type="InterPro" id="IPR012480">
    <property type="entry name" value="Hepar_II_III_C"/>
</dbReference>
<dbReference type="GO" id="GO:0016829">
    <property type="term" value="F:lyase activity"/>
    <property type="evidence" value="ECO:0007669"/>
    <property type="project" value="UniProtKB-KW"/>
</dbReference>
<comment type="subcellular location">
    <subcellularLocation>
        <location evidence="1">Periplasm</location>
    </subcellularLocation>
</comment>
<dbReference type="PANTHER" id="PTHR39210:SF1">
    <property type="entry name" value="HEPARIN-SULFATE LYASE"/>
    <property type="match status" value="1"/>
</dbReference>
<dbReference type="Pfam" id="PF07940">
    <property type="entry name" value="Hepar_II_III_C"/>
    <property type="match status" value="1"/>
</dbReference>
<keyword evidence="2" id="KW-0732">Signal</keyword>
<dbReference type="InterPro" id="IPR008929">
    <property type="entry name" value="Chondroitin_lyas"/>
</dbReference>
<evidence type="ECO:0000313" key="8">
    <source>
        <dbReference type="Proteomes" id="UP000324383"/>
    </source>
</evidence>
<evidence type="ECO:0000256" key="1">
    <source>
        <dbReference type="ARBA" id="ARBA00004418"/>
    </source>
</evidence>
<evidence type="ECO:0000256" key="3">
    <source>
        <dbReference type="ARBA" id="ARBA00022764"/>
    </source>
</evidence>
<keyword evidence="8" id="KW-1185">Reference proteome</keyword>
<dbReference type="Gene3D" id="2.70.98.70">
    <property type="match status" value="1"/>
</dbReference>
<evidence type="ECO:0000256" key="4">
    <source>
        <dbReference type="ARBA" id="ARBA00023239"/>
    </source>
</evidence>
<dbReference type="InterPro" id="IPR054646">
    <property type="entry name" value="HepC"/>
</dbReference>
<accession>A0A5D3EHI6</accession>
<dbReference type="Proteomes" id="UP000324383">
    <property type="component" value="Unassembled WGS sequence"/>
</dbReference>
<comment type="caution">
    <text evidence="7">The sequence shown here is derived from an EMBL/GenBank/DDBJ whole genome shotgun (WGS) entry which is preliminary data.</text>
</comment>
<protein>
    <submittedName>
        <fullName evidence="7">Heparitin sulfate lyase</fullName>
    </submittedName>
</protein>
<dbReference type="EMBL" id="VKLW01000007">
    <property type="protein sequence ID" value="TYK34515.1"/>
    <property type="molecule type" value="Genomic_DNA"/>
</dbReference>
<evidence type="ECO:0000313" key="7">
    <source>
        <dbReference type="EMBL" id="TYK34515.1"/>
    </source>
</evidence>
<dbReference type="AlphaFoldDB" id="A0A5D3EHI6"/>
<keyword evidence="4 7" id="KW-0456">Lyase</keyword>
<dbReference type="PROSITE" id="PS51257">
    <property type="entry name" value="PROKAR_LIPOPROTEIN"/>
    <property type="match status" value="1"/>
</dbReference>
<dbReference type="SUPFAM" id="SSF48230">
    <property type="entry name" value="Chondroitin AC/alginate lyase"/>
    <property type="match status" value="1"/>
</dbReference>
<dbReference type="RefSeq" id="WP_027326161.1">
    <property type="nucleotide sequence ID" value="NZ_CAMBON010000002.1"/>
</dbReference>
<reference evidence="7 8" key="1">
    <citation type="submission" date="2019-07" db="EMBL/GenBank/DDBJ databases">
        <title>Draft Genome Sequences of Bacteroides pyogenes Strains Isolated from the Uterus Holstein Dairy Cows with Metritis.</title>
        <authorList>
            <person name="Cunha F."/>
            <person name="Galvao K.N."/>
            <person name="Jeon S.J."/>
            <person name="Jeong K.C."/>
        </authorList>
    </citation>
    <scope>NUCLEOTIDE SEQUENCE [LARGE SCALE GENOMIC DNA]</scope>
    <source>
        <strain evidence="7 8">KG-31</strain>
    </source>
</reference>
<evidence type="ECO:0000259" key="6">
    <source>
        <dbReference type="Pfam" id="PF16889"/>
    </source>
</evidence>
<name>A0A5D3EHI6_9BACE</name>
<sequence>MKNIIFCLFALFTLTGCTENDDEPFTGGNGSFTIPQPYPDSVIDSKLFDVIDLDRTGLEKVKAHYESGELYFAAQELLNYYRLRNHVTNPSLSLFNVTASSDDRLKADYAMDKSRFFVNNFYEDPESKKPYSLEKEGKIDWAFVPQNASDEYQKQLHRHQWFIPQAKVYRVTADEKYIQSWINVYTDWLKQNPIPATGPNTTTWWQLQVASRISDQVELFEYYKNSVHFTPQWLSVFLVNFARHADFLKQYPYKSEGNILISQANALAYAGTLFPEFKNAASWMEEGFGILSQQAGKQFLSDGMHIELSLHYHISTLADFYSAMKLAEANNLRSKLPANLSESLEKAAETVIHFTYPTFFNAKSKEYCVPAFNDSWKSNWTRSVLTRNFKRYLEMFPTNKDLRYMVYPQGPAPDTRMKLFDRAGFYVMRNGWDESSTMLIHSNNAKTSEDNLKLYSHNQPDNGTFELYHNGRNFFPDAGVCSYSGNSAANELRKWFRQTKVHNTLTLDGKNITHADGRLLKSEEGSNELIVTENAGYSDLTHRRAIFFVDKKFFVLIDEGIGNASGTVNLNFNLLEGNDSEVVVDQLANGAHTAFTDGNNLLVRTFSDSPLICVPFESRVSYAVDGKYTTRRAYSVDIKKATDKTARYITVLLPVEGTAETATVTAKFTEEYKAEGSSVEVTVNGKKYNLAYTL</sequence>
<dbReference type="NCBIfam" id="NF045572">
    <property type="entry name" value="Hepsulflyase_bctds"/>
    <property type="match status" value="1"/>
</dbReference>
<dbReference type="InterPro" id="IPR031680">
    <property type="entry name" value="Hepar_II_III_N"/>
</dbReference>
<dbReference type="GO" id="GO:0042597">
    <property type="term" value="C:periplasmic space"/>
    <property type="evidence" value="ECO:0007669"/>
    <property type="project" value="UniProtKB-SubCell"/>
</dbReference>
<feature type="domain" description="Heparinase II/III-like C-terminal" evidence="5">
    <location>
        <begin position="413"/>
        <end position="625"/>
    </location>
</feature>
<dbReference type="Pfam" id="PF16889">
    <property type="entry name" value="Hepar_II_III_N"/>
    <property type="match status" value="1"/>
</dbReference>
<gene>
    <name evidence="7" type="ORF">FNJ60_04460</name>
</gene>
<keyword evidence="3" id="KW-0574">Periplasm</keyword>
<evidence type="ECO:0000259" key="5">
    <source>
        <dbReference type="Pfam" id="PF07940"/>
    </source>
</evidence>
<dbReference type="PANTHER" id="PTHR39210">
    <property type="entry name" value="HEPARIN-SULFATE LYASE"/>
    <property type="match status" value="1"/>
</dbReference>
<evidence type="ECO:0000256" key="2">
    <source>
        <dbReference type="ARBA" id="ARBA00022729"/>
    </source>
</evidence>
<organism evidence="7 8">
    <name type="scientific">Bacteroides pyogenes</name>
    <dbReference type="NCBI Taxonomy" id="310300"/>
    <lineage>
        <taxon>Bacteria</taxon>
        <taxon>Pseudomonadati</taxon>
        <taxon>Bacteroidota</taxon>
        <taxon>Bacteroidia</taxon>
        <taxon>Bacteroidales</taxon>
        <taxon>Bacteroidaceae</taxon>
        <taxon>Bacteroides</taxon>
    </lineage>
</organism>
<proteinExistence type="predicted"/>